<feature type="domain" description="Response regulatory" evidence="7">
    <location>
        <begin position="7"/>
        <end position="123"/>
    </location>
</feature>
<dbReference type="GO" id="GO:0003677">
    <property type="term" value="F:DNA binding"/>
    <property type="evidence" value="ECO:0007669"/>
    <property type="project" value="UniProtKB-KW"/>
</dbReference>
<dbReference type="PANTHER" id="PTHR44591:SF14">
    <property type="entry name" value="PROTEIN PILG"/>
    <property type="match status" value="1"/>
</dbReference>
<dbReference type="SUPFAM" id="SSF52172">
    <property type="entry name" value="CheY-like"/>
    <property type="match status" value="1"/>
</dbReference>
<dbReference type="InterPro" id="IPR001789">
    <property type="entry name" value="Sig_transdc_resp-reg_receiver"/>
</dbReference>
<organism evidence="8 9">
    <name type="scientific">Candidatus Doudnabacteria bacterium RIFCSPHIGHO2_01_FULL_41_86</name>
    <dbReference type="NCBI Taxonomy" id="1817821"/>
    <lineage>
        <taxon>Bacteria</taxon>
        <taxon>Candidatus Doudnaibacteriota</taxon>
    </lineage>
</organism>
<keyword evidence="2" id="KW-0902">Two-component regulatory system</keyword>
<sequence length="130" mass="14824">MAEKQKKILVVEDDITMREIVEHKLTTSGFTVVTADNGPTAIELWKKEKPDLVLLDLMLPEMDGFQILETIRKDPETAETPVIVLSNLFSKEDVQKAKGLKIDEFMIKAYYTTEEILTKIDEVLKKKAIT</sequence>
<dbReference type="Proteomes" id="UP000177610">
    <property type="component" value="Unassembled WGS sequence"/>
</dbReference>
<protein>
    <recommendedName>
        <fullName evidence="7">Response regulatory domain-containing protein</fullName>
    </recommendedName>
</protein>
<evidence type="ECO:0000256" key="5">
    <source>
        <dbReference type="ARBA" id="ARBA00023163"/>
    </source>
</evidence>
<dbReference type="Gene3D" id="3.40.50.2300">
    <property type="match status" value="1"/>
</dbReference>
<gene>
    <name evidence="8" type="ORF">A2717_04235</name>
</gene>
<dbReference type="FunFam" id="3.40.50.2300:FF:000001">
    <property type="entry name" value="DNA-binding response regulator PhoB"/>
    <property type="match status" value="1"/>
</dbReference>
<evidence type="ECO:0000259" key="7">
    <source>
        <dbReference type="PROSITE" id="PS50110"/>
    </source>
</evidence>
<dbReference type="AlphaFoldDB" id="A0A1F5N878"/>
<name>A0A1F5N878_9BACT</name>
<keyword evidence="5" id="KW-0804">Transcription</keyword>
<evidence type="ECO:0000256" key="2">
    <source>
        <dbReference type="ARBA" id="ARBA00023012"/>
    </source>
</evidence>
<keyword evidence="3" id="KW-0805">Transcription regulation</keyword>
<evidence type="ECO:0000256" key="4">
    <source>
        <dbReference type="ARBA" id="ARBA00023125"/>
    </source>
</evidence>
<accession>A0A1F5N878</accession>
<proteinExistence type="predicted"/>
<dbReference type="InterPro" id="IPR011006">
    <property type="entry name" value="CheY-like_superfamily"/>
</dbReference>
<dbReference type="STRING" id="1817821.A2717_04235"/>
<comment type="caution">
    <text evidence="8">The sequence shown here is derived from an EMBL/GenBank/DDBJ whole genome shotgun (WGS) entry which is preliminary data.</text>
</comment>
<evidence type="ECO:0000256" key="1">
    <source>
        <dbReference type="ARBA" id="ARBA00022553"/>
    </source>
</evidence>
<evidence type="ECO:0000313" key="8">
    <source>
        <dbReference type="EMBL" id="OGE73798.1"/>
    </source>
</evidence>
<dbReference type="SMART" id="SM00448">
    <property type="entry name" value="REC"/>
    <property type="match status" value="1"/>
</dbReference>
<evidence type="ECO:0000256" key="3">
    <source>
        <dbReference type="ARBA" id="ARBA00023015"/>
    </source>
</evidence>
<keyword evidence="4" id="KW-0238">DNA-binding</keyword>
<dbReference type="GO" id="GO:0000160">
    <property type="term" value="P:phosphorelay signal transduction system"/>
    <property type="evidence" value="ECO:0007669"/>
    <property type="project" value="UniProtKB-KW"/>
</dbReference>
<evidence type="ECO:0000313" key="9">
    <source>
        <dbReference type="Proteomes" id="UP000177610"/>
    </source>
</evidence>
<reference evidence="8 9" key="1">
    <citation type="journal article" date="2016" name="Nat. Commun.">
        <title>Thousands of microbial genomes shed light on interconnected biogeochemical processes in an aquifer system.</title>
        <authorList>
            <person name="Anantharaman K."/>
            <person name="Brown C.T."/>
            <person name="Hug L.A."/>
            <person name="Sharon I."/>
            <person name="Castelle C.J."/>
            <person name="Probst A.J."/>
            <person name="Thomas B.C."/>
            <person name="Singh A."/>
            <person name="Wilkins M.J."/>
            <person name="Karaoz U."/>
            <person name="Brodie E.L."/>
            <person name="Williams K.H."/>
            <person name="Hubbard S.S."/>
            <person name="Banfield J.F."/>
        </authorList>
    </citation>
    <scope>NUCLEOTIDE SEQUENCE [LARGE SCALE GENOMIC DNA]</scope>
</reference>
<dbReference type="PROSITE" id="PS50110">
    <property type="entry name" value="RESPONSE_REGULATORY"/>
    <property type="match status" value="1"/>
</dbReference>
<keyword evidence="1 6" id="KW-0597">Phosphoprotein</keyword>
<dbReference type="EMBL" id="MFEH01000005">
    <property type="protein sequence ID" value="OGE73798.1"/>
    <property type="molecule type" value="Genomic_DNA"/>
</dbReference>
<evidence type="ECO:0000256" key="6">
    <source>
        <dbReference type="PROSITE-ProRule" id="PRU00169"/>
    </source>
</evidence>
<feature type="modified residue" description="4-aspartylphosphate" evidence="6">
    <location>
        <position position="56"/>
    </location>
</feature>
<dbReference type="InterPro" id="IPR050595">
    <property type="entry name" value="Bact_response_regulator"/>
</dbReference>
<dbReference type="Pfam" id="PF00072">
    <property type="entry name" value="Response_reg"/>
    <property type="match status" value="1"/>
</dbReference>
<dbReference type="PANTHER" id="PTHR44591">
    <property type="entry name" value="STRESS RESPONSE REGULATOR PROTEIN 1"/>
    <property type="match status" value="1"/>
</dbReference>